<name>A0A226DAE2_FOLCA</name>
<keyword evidence="2" id="KW-1185">Reference proteome</keyword>
<reference evidence="1 2" key="1">
    <citation type="submission" date="2015-12" db="EMBL/GenBank/DDBJ databases">
        <title>The genome of Folsomia candida.</title>
        <authorList>
            <person name="Faddeeva A."/>
            <person name="Derks M.F."/>
            <person name="Anvar Y."/>
            <person name="Smit S."/>
            <person name="Van Straalen N."/>
            <person name="Roelofs D."/>
        </authorList>
    </citation>
    <scope>NUCLEOTIDE SEQUENCE [LARGE SCALE GENOMIC DNA]</scope>
    <source>
        <strain evidence="1 2">VU population</strain>
        <tissue evidence="1">Whole body</tissue>
    </source>
</reference>
<sequence>MARKINHELTSYATTSLKCGNGSELNTIDIIKHFGIVVDYQENRFYFKDSPHLQYPLNKGGNHLLMSLTERNSQFQSDSQEKQIEDLIEKYPTVARKDGKIGHTDYAVHKIEAPDSPVFAETPRHY</sequence>
<evidence type="ECO:0000313" key="1">
    <source>
        <dbReference type="EMBL" id="OXA41226.1"/>
    </source>
</evidence>
<gene>
    <name evidence="1" type="ORF">Fcan01_23950</name>
</gene>
<dbReference type="EMBL" id="LNIX01000030">
    <property type="protein sequence ID" value="OXA41226.1"/>
    <property type="molecule type" value="Genomic_DNA"/>
</dbReference>
<comment type="caution">
    <text evidence="1">The sequence shown here is derived from an EMBL/GenBank/DDBJ whole genome shotgun (WGS) entry which is preliminary data.</text>
</comment>
<proteinExistence type="predicted"/>
<protein>
    <submittedName>
        <fullName evidence="1">Uncharacterized protein</fullName>
    </submittedName>
</protein>
<accession>A0A226DAE2</accession>
<dbReference type="AlphaFoldDB" id="A0A226DAE2"/>
<organism evidence="1 2">
    <name type="scientific">Folsomia candida</name>
    <name type="common">Springtail</name>
    <dbReference type="NCBI Taxonomy" id="158441"/>
    <lineage>
        <taxon>Eukaryota</taxon>
        <taxon>Metazoa</taxon>
        <taxon>Ecdysozoa</taxon>
        <taxon>Arthropoda</taxon>
        <taxon>Hexapoda</taxon>
        <taxon>Collembola</taxon>
        <taxon>Entomobryomorpha</taxon>
        <taxon>Isotomoidea</taxon>
        <taxon>Isotomidae</taxon>
        <taxon>Proisotominae</taxon>
        <taxon>Folsomia</taxon>
    </lineage>
</organism>
<dbReference type="Proteomes" id="UP000198287">
    <property type="component" value="Unassembled WGS sequence"/>
</dbReference>
<evidence type="ECO:0000313" key="2">
    <source>
        <dbReference type="Proteomes" id="UP000198287"/>
    </source>
</evidence>